<dbReference type="InterPro" id="IPR027417">
    <property type="entry name" value="P-loop_NTPase"/>
</dbReference>
<dbReference type="Gene3D" id="3.40.50.300">
    <property type="entry name" value="P-loop containing nucleotide triphosphate hydrolases"/>
    <property type="match status" value="3"/>
</dbReference>
<dbReference type="AlphaFoldDB" id="A0A1B2HHZ5"/>
<protein>
    <recommendedName>
        <fullName evidence="3">FtsK domain-containing protein</fullName>
    </recommendedName>
</protein>
<dbReference type="STRING" id="1586287.BBK82_15980"/>
<dbReference type="Proteomes" id="UP000093053">
    <property type="component" value="Chromosome"/>
</dbReference>
<dbReference type="OrthoDB" id="3652198at2"/>
<reference evidence="1 2" key="1">
    <citation type="submission" date="2016-07" db="EMBL/GenBank/DDBJ databases">
        <title>Complete genome sequence of the Lentzea guizhouensis DHS C013.</title>
        <authorList>
            <person name="Cao C."/>
        </authorList>
    </citation>
    <scope>NUCLEOTIDE SEQUENCE [LARGE SCALE GENOMIC DNA]</scope>
    <source>
        <strain evidence="1 2">DHS C013</strain>
    </source>
</reference>
<dbReference type="RefSeq" id="WP_065915728.1">
    <property type="nucleotide sequence ID" value="NZ_CP016793.1"/>
</dbReference>
<keyword evidence="2" id="KW-1185">Reference proteome</keyword>
<proteinExistence type="predicted"/>
<dbReference type="KEGG" id="led:BBK82_15980"/>
<evidence type="ECO:0000313" key="1">
    <source>
        <dbReference type="EMBL" id="ANZ37335.1"/>
    </source>
</evidence>
<dbReference type="SUPFAM" id="SSF52540">
    <property type="entry name" value="P-loop containing nucleoside triphosphate hydrolases"/>
    <property type="match status" value="1"/>
</dbReference>
<dbReference type="EMBL" id="CP016793">
    <property type="protein sequence ID" value="ANZ37335.1"/>
    <property type="molecule type" value="Genomic_DNA"/>
</dbReference>
<gene>
    <name evidence="1" type="ORF">BBK82_15980</name>
</gene>
<evidence type="ECO:0000313" key="2">
    <source>
        <dbReference type="Proteomes" id="UP000093053"/>
    </source>
</evidence>
<evidence type="ECO:0008006" key="3">
    <source>
        <dbReference type="Google" id="ProtNLM"/>
    </source>
</evidence>
<organism evidence="1 2">
    <name type="scientific">Lentzea guizhouensis</name>
    <dbReference type="NCBI Taxonomy" id="1586287"/>
    <lineage>
        <taxon>Bacteria</taxon>
        <taxon>Bacillati</taxon>
        <taxon>Actinomycetota</taxon>
        <taxon>Actinomycetes</taxon>
        <taxon>Pseudonocardiales</taxon>
        <taxon>Pseudonocardiaceae</taxon>
        <taxon>Lentzea</taxon>
    </lineage>
</organism>
<sequence>MIRNFAVVGPRPATRERLAAALAAAPNLSVYRIGRGADPLPVSASFDPADQAGCRSLLDWFERGAPSGAVLLVDDWALCAEMDPELDRAVEWIAAFGPARGVQTVVTARGWDTLPRRLRRHLHGEPTDFLALHGVSADLHDKWQRSDFKTAVGMDQHGWPVYLDISVEGHGYSGTYLGPFEQRSQRLQSALLGLMVTHSPADLNIAFLDMQDNDVFGELPNAGHATFELTGQDDDEWFDRFTAGLHGELNRRQELVHRVGRCRNSLDYRAKREAGAGLEPLPDLLICVDTAEILIERGYQNVLEPLVRAGRILGIRVLFSGDAFPAQLALRLPEWPHATPAFDLAEMAASLPHALVGGPPAHEIVLAPLHTTGDETTLDMLPPGAIGVLDMPYEQRRGVLVPAFTDELRHGAIVGGPGTGKSTTLRTLATVLGDLSGFQLLDGPGEPLDPDRHIVVTARSWDQVPPFIKDSLAFGIEFRLDDPNTSLVSARAAGRVPDRPGFGLSVPDQMHVQIALP</sequence>
<name>A0A1B2HHZ5_9PSEU</name>
<accession>A0A1B2HHZ5</accession>